<feature type="compositionally biased region" description="Basic and acidic residues" evidence="1">
    <location>
        <begin position="91"/>
        <end position="106"/>
    </location>
</feature>
<evidence type="ECO:0000256" key="1">
    <source>
        <dbReference type="SAM" id="MobiDB-lite"/>
    </source>
</evidence>
<feature type="region of interest" description="Disordered" evidence="1">
    <location>
        <begin position="1"/>
        <end position="35"/>
    </location>
</feature>
<name>A0A2I0JPB9_PUNGR</name>
<feature type="compositionally biased region" description="Polar residues" evidence="1">
    <location>
        <begin position="121"/>
        <end position="133"/>
    </location>
</feature>
<proteinExistence type="predicted"/>
<dbReference type="AlphaFoldDB" id="A0A2I0JPB9"/>
<reference evidence="2 3" key="1">
    <citation type="submission" date="2017-11" db="EMBL/GenBank/DDBJ databases">
        <title>De-novo sequencing of pomegranate (Punica granatum L.) genome.</title>
        <authorList>
            <person name="Akparov Z."/>
            <person name="Amiraslanov A."/>
            <person name="Hajiyeva S."/>
            <person name="Abbasov M."/>
            <person name="Kaur K."/>
            <person name="Hamwieh A."/>
            <person name="Solovyev V."/>
            <person name="Salamov A."/>
            <person name="Braich B."/>
            <person name="Kosarev P."/>
            <person name="Mahmoud A."/>
            <person name="Hajiyev E."/>
            <person name="Babayeva S."/>
            <person name="Izzatullayeva V."/>
            <person name="Mammadov A."/>
            <person name="Mammadov A."/>
            <person name="Sharifova S."/>
            <person name="Ojaghi J."/>
            <person name="Eynullazada K."/>
            <person name="Bayramov B."/>
            <person name="Abdulazimova A."/>
            <person name="Shahmuradov I."/>
        </authorList>
    </citation>
    <scope>NUCLEOTIDE SEQUENCE [LARGE SCALE GENOMIC DNA]</scope>
    <source>
        <strain evidence="3">cv. AG2017</strain>
        <tissue evidence="2">Leaf</tissue>
    </source>
</reference>
<feature type="compositionally biased region" description="Polar residues" evidence="1">
    <location>
        <begin position="18"/>
        <end position="27"/>
    </location>
</feature>
<feature type="compositionally biased region" description="Basic residues" evidence="1">
    <location>
        <begin position="107"/>
        <end position="117"/>
    </location>
</feature>
<protein>
    <submittedName>
        <fullName evidence="2">Uncharacterized protein</fullName>
    </submittedName>
</protein>
<evidence type="ECO:0000313" key="3">
    <source>
        <dbReference type="Proteomes" id="UP000233551"/>
    </source>
</evidence>
<dbReference type="EMBL" id="PGOL01001432">
    <property type="protein sequence ID" value="PKI58154.1"/>
    <property type="molecule type" value="Genomic_DNA"/>
</dbReference>
<accession>A0A2I0JPB9</accession>
<dbReference type="Proteomes" id="UP000233551">
    <property type="component" value="Unassembled WGS sequence"/>
</dbReference>
<evidence type="ECO:0000313" key="2">
    <source>
        <dbReference type="EMBL" id="PKI58154.1"/>
    </source>
</evidence>
<keyword evidence="3" id="KW-1185">Reference proteome</keyword>
<gene>
    <name evidence="2" type="ORF">CRG98_021442</name>
</gene>
<organism evidence="2 3">
    <name type="scientific">Punica granatum</name>
    <name type="common">Pomegranate</name>
    <dbReference type="NCBI Taxonomy" id="22663"/>
    <lineage>
        <taxon>Eukaryota</taxon>
        <taxon>Viridiplantae</taxon>
        <taxon>Streptophyta</taxon>
        <taxon>Embryophyta</taxon>
        <taxon>Tracheophyta</taxon>
        <taxon>Spermatophyta</taxon>
        <taxon>Magnoliopsida</taxon>
        <taxon>eudicotyledons</taxon>
        <taxon>Gunneridae</taxon>
        <taxon>Pentapetalae</taxon>
        <taxon>rosids</taxon>
        <taxon>malvids</taxon>
        <taxon>Myrtales</taxon>
        <taxon>Lythraceae</taxon>
        <taxon>Punica</taxon>
    </lineage>
</organism>
<feature type="region of interest" description="Disordered" evidence="1">
    <location>
        <begin position="91"/>
        <end position="136"/>
    </location>
</feature>
<sequence>MTNDTSGRIPRAYRLSRDTPNISQTPFLTGLSGPDPLISKRHLETAPTGTQGPPGSWNKLQMTFRNSTGFPKGRFSGRKRLLANLWGTIMKDRDHSDPRTPRDIRGTLRKPRSRVPRSSRTNGLRSRTTSQRSLARRKGMILTQLGVQCRRPCSKIPPGASGSAISFWPAQSGQFRPKLYTCSPSKTTTGAILSLLGIERNWPCTKIPSRSTGTAPTSQTASRPDCTGSGLFVPAESPDSLCHFSDSFLVFRG</sequence>
<comment type="caution">
    <text evidence="2">The sequence shown here is derived from an EMBL/GenBank/DDBJ whole genome shotgun (WGS) entry which is preliminary data.</text>
</comment>